<evidence type="ECO:0000256" key="7">
    <source>
        <dbReference type="SAM" id="Phobius"/>
    </source>
</evidence>
<reference evidence="8 9" key="1">
    <citation type="submission" date="2020-05" db="EMBL/GenBank/DDBJ databases">
        <authorList>
            <person name="Niu N."/>
        </authorList>
    </citation>
    <scope>NUCLEOTIDE SEQUENCE [LARGE SCALE GENOMIC DNA]</scope>
    <source>
        <strain evidence="8 9">LMG10982</strain>
    </source>
</reference>
<proteinExistence type="predicted"/>
<dbReference type="PANTHER" id="PTHR34229">
    <property type="entry name" value="METAL TRANSPORT PROTEIN HI_1621-RELATED"/>
    <property type="match status" value="1"/>
</dbReference>
<name>A0A7Y4P676_9BURK</name>
<comment type="caution">
    <text evidence="8">The sequence shown here is derived from an EMBL/GenBank/DDBJ whole genome shotgun (WGS) entry which is preliminary data.</text>
</comment>
<dbReference type="PANTHER" id="PTHR34229:SF1">
    <property type="entry name" value="METAL TRANSPORT PROTEIN HI_1621-RELATED"/>
    <property type="match status" value="1"/>
</dbReference>
<protein>
    <submittedName>
        <fullName evidence="8">Cobalt transporter CbiM</fullName>
    </submittedName>
</protein>
<keyword evidence="4 7" id="KW-0812">Transmembrane</keyword>
<keyword evidence="5 7" id="KW-1133">Transmembrane helix</keyword>
<dbReference type="GO" id="GO:0000041">
    <property type="term" value="P:transition metal ion transport"/>
    <property type="evidence" value="ECO:0007669"/>
    <property type="project" value="InterPro"/>
</dbReference>
<evidence type="ECO:0000313" key="9">
    <source>
        <dbReference type="Proteomes" id="UP000541421"/>
    </source>
</evidence>
<feature type="transmembrane region" description="Helical" evidence="7">
    <location>
        <begin position="131"/>
        <end position="154"/>
    </location>
</feature>
<organism evidence="8 9">
    <name type="scientific">Pelistega europaea</name>
    <dbReference type="NCBI Taxonomy" id="106147"/>
    <lineage>
        <taxon>Bacteria</taxon>
        <taxon>Pseudomonadati</taxon>
        <taxon>Pseudomonadota</taxon>
        <taxon>Betaproteobacteria</taxon>
        <taxon>Burkholderiales</taxon>
        <taxon>Alcaligenaceae</taxon>
        <taxon>Pelistega</taxon>
    </lineage>
</organism>
<keyword evidence="2" id="KW-0813">Transport</keyword>
<dbReference type="Proteomes" id="UP000541421">
    <property type="component" value="Unassembled WGS sequence"/>
</dbReference>
<keyword evidence="6 7" id="KW-0472">Membrane</keyword>
<dbReference type="GO" id="GO:0005886">
    <property type="term" value="C:plasma membrane"/>
    <property type="evidence" value="ECO:0007669"/>
    <property type="project" value="UniProtKB-SubCell"/>
</dbReference>
<feature type="transmembrane region" description="Helical" evidence="7">
    <location>
        <begin position="7"/>
        <end position="28"/>
    </location>
</feature>
<dbReference type="AlphaFoldDB" id="A0A7Y4P676"/>
<dbReference type="NCBIfam" id="NF004904">
    <property type="entry name" value="PRK06265.1-4"/>
    <property type="match status" value="1"/>
</dbReference>
<gene>
    <name evidence="8" type="primary">cbiM</name>
    <name evidence="8" type="ORF">HKX40_10300</name>
</gene>
<evidence type="ECO:0000313" key="8">
    <source>
        <dbReference type="EMBL" id="NOL50518.1"/>
    </source>
</evidence>
<feature type="transmembrane region" description="Helical" evidence="7">
    <location>
        <begin position="100"/>
        <end position="119"/>
    </location>
</feature>
<dbReference type="Pfam" id="PF01891">
    <property type="entry name" value="CbiM"/>
    <property type="match status" value="1"/>
</dbReference>
<dbReference type="Gene3D" id="1.10.1760.20">
    <property type="match status" value="1"/>
</dbReference>
<comment type="subcellular location">
    <subcellularLocation>
        <location evidence="1">Cell membrane</location>
        <topology evidence="1">Multi-pass membrane protein</topology>
    </subcellularLocation>
</comment>
<sequence>MHLSEGVLSPSTLVIGYAVAIMGITVGLRKMDNAKLPFVALFSASFFVASTIHIPVGISSVHLILNGIAGLFLGWSVFPAFLIALILQLLLFAFGGFSVLGVNLCIMALPAIVVHILLTPYIQRQQTRYSLIIIGTLAGIIGVAGSALIAAIFLSMEGGKTYLDLIWLLLISHIPVFIIDPLISIGILLALAKMRPQIFHEVK</sequence>
<evidence type="ECO:0000256" key="2">
    <source>
        <dbReference type="ARBA" id="ARBA00022448"/>
    </source>
</evidence>
<feature type="transmembrane region" description="Helical" evidence="7">
    <location>
        <begin position="72"/>
        <end position="94"/>
    </location>
</feature>
<evidence type="ECO:0000256" key="6">
    <source>
        <dbReference type="ARBA" id="ARBA00023136"/>
    </source>
</evidence>
<dbReference type="InterPro" id="IPR002751">
    <property type="entry name" value="CbiM/NikMN"/>
</dbReference>
<evidence type="ECO:0000256" key="5">
    <source>
        <dbReference type="ARBA" id="ARBA00022989"/>
    </source>
</evidence>
<keyword evidence="3" id="KW-1003">Cell membrane</keyword>
<evidence type="ECO:0000256" key="1">
    <source>
        <dbReference type="ARBA" id="ARBA00004651"/>
    </source>
</evidence>
<feature type="transmembrane region" description="Helical" evidence="7">
    <location>
        <begin position="40"/>
        <end position="65"/>
    </location>
</feature>
<dbReference type="RefSeq" id="WP_171589502.1">
    <property type="nucleotide sequence ID" value="NZ_JABGBO010000013.1"/>
</dbReference>
<dbReference type="NCBIfam" id="NF004905">
    <property type="entry name" value="PRK06265.1-5"/>
    <property type="match status" value="1"/>
</dbReference>
<feature type="transmembrane region" description="Helical" evidence="7">
    <location>
        <begin position="166"/>
        <end position="191"/>
    </location>
</feature>
<dbReference type="EMBL" id="JABGBO010000013">
    <property type="protein sequence ID" value="NOL50518.1"/>
    <property type="molecule type" value="Genomic_DNA"/>
</dbReference>
<evidence type="ECO:0000256" key="3">
    <source>
        <dbReference type="ARBA" id="ARBA00022475"/>
    </source>
</evidence>
<keyword evidence="9" id="KW-1185">Reference proteome</keyword>
<evidence type="ECO:0000256" key="4">
    <source>
        <dbReference type="ARBA" id="ARBA00022692"/>
    </source>
</evidence>
<accession>A0A7Y4P676</accession>